<proteinExistence type="predicted"/>
<accession>A0ABP1K1A5</accession>
<protein>
    <submittedName>
        <fullName evidence="1">Hypothetical_protein</fullName>
    </submittedName>
</protein>
<keyword evidence="2" id="KW-1185">Reference proteome</keyword>
<gene>
    <name evidence="1" type="ORF">HINF_LOCUS44297</name>
</gene>
<dbReference type="EMBL" id="CAXDID020000187">
    <property type="protein sequence ID" value="CAL6051284.1"/>
    <property type="molecule type" value="Genomic_DNA"/>
</dbReference>
<reference evidence="1 2" key="1">
    <citation type="submission" date="2024-07" db="EMBL/GenBank/DDBJ databases">
        <authorList>
            <person name="Akdeniz Z."/>
        </authorList>
    </citation>
    <scope>NUCLEOTIDE SEQUENCE [LARGE SCALE GENOMIC DNA]</scope>
</reference>
<name>A0ABP1K1A5_9EUKA</name>
<evidence type="ECO:0000313" key="1">
    <source>
        <dbReference type="EMBL" id="CAL6051284.1"/>
    </source>
</evidence>
<dbReference type="Proteomes" id="UP001642409">
    <property type="component" value="Unassembled WGS sequence"/>
</dbReference>
<evidence type="ECO:0000313" key="2">
    <source>
        <dbReference type="Proteomes" id="UP001642409"/>
    </source>
</evidence>
<comment type="caution">
    <text evidence="1">The sequence shown here is derived from an EMBL/GenBank/DDBJ whole genome shotgun (WGS) entry which is preliminary data.</text>
</comment>
<organism evidence="1 2">
    <name type="scientific">Hexamita inflata</name>
    <dbReference type="NCBI Taxonomy" id="28002"/>
    <lineage>
        <taxon>Eukaryota</taxon>
        <taxon>Metamonada</taxon>
        <taxon>Diplomonadida</taxon>
        <taxon>Hexamitidae</taxon>
        <taxon>Hexamitinae</taxon>
        <taxon>Hexamita</taxon>
    </lineage>
</organism>
<sequence>MSSLPSCSYYCASISPFEYVSFQSAFVQLSPVIKPVNAASTAACEVINVFSLVRASVACNLGLIETFSCFSRCCSCQSTRNLFQRNRQQNNGLQIKQCELLEGVLGLHLSDDLYELCLNQNLICSRQLQCSQDL</sequence>